<organism evidence="3 4">
    <name type="scientific">Hansschlegelia quercus</name>
    <dbReference type="NCBI Taxonomy" id="2528245"/>
    <lineage>
        <taxon>Bacteria</taxon>
        <taxon>Pseudomonadati</taxon>
        <taxon>Pseudomonadota</taxon>
        <taxon>Alphaproteobacteria</taxon>
        <taxon>Hyphomicrobiales</taxon>
        <taxon>Methylopilaceae</taxon>
        <taxon>Hansschlegelia</taxon>
    </lineage>
</organism>
<dbReference type="Proteomes" id="UP000291613">
    <property type="component" value="Unassembled WGS sequence"/>
</dbReference>
<sequence>MFAPENDLERLLVRSAAEPEQRTSFLKTLAKSDLILALIDSGDPREGYIVPEVTHEDDVFVPIFTSEARVEAMFGDEKLMIVRQTLKQISEQIDDAHFVLNPGSEHGREFMAEEIAAILKGDFARVAESGFERGQDDGDGGPPTLVGRPNPLPVHLTAPLAAMFATMPEVRAAYVAQAVEPDPSGVKRLVIGLAADGDVEPVFDKISDVLEEAARPSDVIDFVTVPGSPLDVYFERDTQPFYKKA</sequence>
<evidence type="ECO:0000259" key="1">
    <source>
        <dbReference type="Pfam" id="PF07179"/>
    </source>
</evidence>
<evidence type="ECO:0000313" key="3">
    <source>
        <dbReference type="EMBL" id="TBN53288.1"/>
    </source>
</evidence>
<dbReference type="AlphaFoldDB" id="A0A4Q9GH36"/>
<dbReference type="RefSeq" id="WP_131003346.1">
    <property type="nucleotide sequence ID" value="NZ_JBHSZR010000007.1"/>
</dbReference>
<name>A0A4Q9GH36_9HYPH</name>
<reference evidence="3 4" key="1">
    <citation type="submission" date="2019-02" db="EMBL/GenBank/DDBJ databases">
        <title>Hansschlegelia quercus sp. nov., a novel methylotrophic bacterium from buds of oak (Quercus robur L.).</title>
        <authorList>
            <person name="Agafonova N.V."/>
            <person name="Kaparullina E.N."/>
            <person name="Grouzdev D.S."/>
            <person name="Doronina N.V."/>
        </authorList>
    </citation>
    <scope>NUCLEOTIDE SEQUENCE [LARGE SCALE GENOMIC DNA]</scope>
    <source>
        <strain evidence="3 4">Dub</strain>
    </source>
</reference>
<protein>
    <recommendedName>
        <fullName evidence="5">Enhanced serine sensitivity protein SseB</fullName>
    </recommendedName>
</protein>
<feature type="domain" description="SseB protein C-terminal" evidence="2">
    <location>
        <begin position="146"/>
        <end position="244"/>
    </location>
</feature>
<keyword evidence="4" id="KW-1185">Reference proteome</keyword>
<dbReference type="InterPro" id="IPR027945">
    <property type="entry name" value="SseB_C"/>
</dbReference>
<proteinExistence type="predicted"/>
<evidence type="ECO:0008006" key="5">
    <source>
        <dbReference type="Google" id="ProtNLM"/>
    </source>
</evidence>
<accession>A0A4Q9GH36</accession>
<evidence type="ECO:0000259" key="2">
    <source>
        <dbReference type="Pfam" id="PF14581"/>
    </source>
</evidence>
<dbReference type="InterPro" id="IPR009839">
    <property type="entry name" value="SseB_N"/>
</dbReference>
<dbReference type="Pfam" id="PF07179">
    <property type="entry name" value="SseB"/>
    <property type="match status" value="1"/>
</dbReference>
<dbReference type="Pfam" id="PF14581">
    <property type="entry name" value="SseB_C"/>
    <property type="match status" value="1"/>
</dbReference>
<gene>
    <name evidence="3" type="ORF">EYR15_09685</name>
</gene>
<comment type="caution">
    <text evidence="3">The sequence shown here is derived from an EMBL/GenBank/DDBJ whole genome shotgun (WGS) entry which is preliminary data.</text>
</comment>
<evidence type="ECO:0000313" key="4">
    <source>
        <dbReference type="Proteomes" id="UP000291613"/>
    </source>
</evidence>
<feature type="domain" description="SseB protein N-terminal" evidence="1">
    <location>
        <begin position="8"/>
        <end position="117"/>
    </location>
</feature>
<dbReference type="EMBL" id="SIUB01000004">
    <property type="protein sequence ID" value="TBN53288.1"/>
    <property type="molecule type" value="Genomic_DNA"/>
</dbReference>
<dbReference type="OrthoDB" id="8227595at2"/>